<feature type="domain" description="Helicase C-terminal" evidence="10">
    <location>
        <begin position="539"/>
        <end position="685"/>
    </location>
</feature>
<feature type="compositionally biased region" description="Basic residues" evidence="8">
    <location>
        <begin position="714"/>
        <end position="725"/>
    </location>
</feature>
<keyword evidence="2 6" id="KW-0378">Hydrolase</keyword>
<evidence type="ECO:0000313" key="12">
    <source>
        <dbReference type="Proteomes" id="UP000887013"/>
    </source>
</evidence>
<name>A0A8X6JQ77_NEPPI</name>
<keyword evidence="4 6" id="KW-0067">ATP-binding</keyword>
<organism evidence="11 12">
    <name type="scientific">Nephila pilipes</name>
    <name type="common">Giant wood spider</name>
    <name type="synonym">Nephila maculata</name>
    <dbReference type="NCBI Taxonomy" id="299642"/>
    <lineage>
        <taxon>Eukaryota</taxon>
        <taxon>Metazoa</taxon>
        <taxon>Ecdysozoa</taxon>
        <taxon>Arthropoda</taxon>
        <taxon>Chelicerata</taxon>
        <taxon>Arachnida</taxon>
        <taxon>Araneae</taxon>
        <taxon>Araneomorphae</taxon>
        <taxon>Entelegynae</taxon>
        <taxon>Araneoidea</taxon>
        <taxon>Nephilidae</taxon>
        <taxon>Nephila</taxon>
    </lineage>
</organism>
<feature type="region of interest" description="Disordered" evidence="8">
    <location>
        <begin position="706"/>
        <end position="725"/>
    </location>
</feature>
<dbReference type="GO" id="GO:0005524">
    <property type="term" value="F:ATP binding"/>
    <property type="evidence" value="ECO:0007669"/>
    <property type="project" value="UniProtKB-UniRule"/>
</dbReference>
<dbReference type="AlphaFoldDB" id="A0A8X6JQ77"/>
<dbReference type="Gene3D" id="3.40.50.300">
    <property type="entry name" value="P-loop containing nucleotide triphosphate hydrolases"/>
    <property type="match status" value="2"/>
</dbReference>
<comment type="function">
    <text evidence="7">RNA helicase.</text>
</comment>
<dbReference type="InterPro" id="IPR014001">
    <property type="entry name" value="Helicase_ATP-bd"/>
</dbReference>
<dbReference type="InterPro" id="IPR027417">
    <property type="entry name" value="P-loop_NTPase"/>
</dbReference>
<dbReference type="Pfam" id="PF00270">
    <property type="entry name" value="DEAD"/>
    <property type="match status" value="1"/>
</dbReference>
<dbReference type="CDD" id="cd17956">
    <property type="entry name" value="DEADc_DDX51"/>
    <property type="match status" value="1"/>
</dbReference>
<evidence type="ECO:0000256" key="7">
    <source>
        <dbReference type="RuleBase" id="RU365068"/>
    </source>
</evidence>
<dbReference type="GO" id="GO:0016787">
    <property type="term" value="F:hydrolase activity"/>
    <property type="evidence" value="ECO:0007669"/>
    <property type="project" value="UniProtKB-KW"/>
</dbReference>
<proteinExistence type="inferred from homology"/>
<sequence>MDGGMFSIERYLGSEDENSIDSTASLEKIHKNYNEEIIEVSNGEISNGNEIDFEEPQEKKCNTEKIKEHYVENYNEDGKNFKSKDNKQHNNTFENTDLEISNQSLNDSISCEKSLTINDFKSPNISSSKKKKRNREKTLEITDLETSNQSLNDSKSCETSLTINDFKSPKLSSSKKRKRNRIKSKQKQTSLEPENKSTDLESINLKKKIENDEENFRIIGEVKVKNIGKKIILPKWISSPTMIANDLQEHKTPVSEISCLDDISKKNLQNYGIDFLFPVQSTVIPWLLPKNQHCLFTRPSDLCVSAPTGSGKTLAFVLPIVQSLRNRVVSAVRALVVLPVNELAIQVCKVFEMYVQNTDLKVILLTGKKSFAAEQKALVKLGVRGYLSLVDIIITTPGRILDHISKTEGFSLEQLRFLVIDEADRMMDDIQKGWLKKIEYAVYRNCNSQKCLCFAVAGARVPFPPRSACHIGYINEPLQKLLYSATLSHDPEKLHTLSLYRPKLFTTSLESENWIGKCSIPENLLLNYIICNAETKPLVLCHFIKKKLFKKVLCFVNSVERAQRLHFIIEEMGILKVREISSINTFVQRKIIMERFSKGKINLLVCSDLVARGMDIEGVDCVVSYDVPHYIKNYVHRIGRTARAGKGGTAVTLLTENESGQFRKLIKNAGMPVPEQVDVDNKDLEIYVDSFKEALSIADSKIRELKKSKSHSKEKARKKQKLSEG</sequence>
<comment type="domain">
    <text evidence="7">The Q motif is unique to and characteristic of the DEAD box family of RNA helicases and controls ATP binding and hydrolysis.</text>
</comment>
<dbReference type="InterPro" id="IPR000629">
    <property type="entry name" value="RNA-helicase_DEAD-box_CS"/>
</dbReference>
<evidence type="ECO:0000259" key="10">
    <source>
        <dbReference type="PROSITE" id="PS51194"/>
    </source>
</evidence>
<dbReference type="EMBL" id="BMAW01041534">
    <property type="protein sequence ID" value="GFS29018.1"/>
    <property type="molecule type" value="Genomic_DNA"/>
</dbReference>
<evidence type="ECO:0000256" key="4">
    <source>
        <dbReference type="ARBA" id="ARBA00022840"/>
    </source>
</evidence>
<dbReference type="CDD" id="cd18787">
    <property type="entry name" value="SF2_C_DEAD"/>
    <property type="match status" value="1"/>
</dbReference>
<evidence type="ECO:0000256" key="1">
    <source>
        <dbReference type="ARBA" id="ARBA00022741"/>
    </source>
</evidence>
<keyword evidence="12" id="KW-1185">Reference proteome</keyword>
<dbReference type="InterPro" id="IPR001650">
    <property type="entry name" value="Helicase_C-like"/>
</dbReference>
<evidence type="ECO:0000256" key="8">
    <source>
        <dbReference type="SAM" id="MobiDB-lite"/>
    </source>
</evidence>
<keyword evidence="5 7" id="KW-0694">RNA-binding</keyword>
<dbReference type="SMART" id="SM00490">
    <property type="entry name" value="HELICc"/>
    <property type="match status" value="1"/>
</dbReference>
<protein>
    <recommendedName>
        <fullName evidence="7">ATP-dependent RNA helicase</fullName>
        <ecNumber evidence="7">3.6.4.13</ecNumber>
    </recommendedName>
</protein>
<dbReference type="PROSITE" id="PS51192">
    <property type="entry name" value="HELICASE_ATP_BIND_1"/>
    <property type="match status" value="1"/>
</dbReference>
<dbReference type="PROSITE" id="PS51194">
    <property type="entry name" value="HELICASE_CTER"/>
    <property type="match status" value="1"/>
</dbReference>
<dbReference type="EC" id="3.6.4.13" evidence="7"/>
<evidence type="ECO:0000259" key="9">
    <source>
        <dbReference type="PROSITE" id="PS51192"/>
    </source>
</evidence>
<evidence type="ECO:0000256" key="2">
    <source>
        <dbReference type="ARBA" id="ARBA00022801"/>
    </source>
</evidence>
<dbReference type="GO" id="GO:0003724">
    <property type="term" value="F:RNA helicase activity"/>
    <property type="evidence" value="ECO:0007669"/>
    <property type="project" value="UniProtKB-EC"/>
</dbReference>
<dbReference type="PROSITE" id="PS00039">
    <property type="entry name" value="DEAD_ATP_HELICASE"/>
    <property type="match status" value="1"/>
</dbReference>
<dbReference type="SUPFAM" id="SSF52540">
    <property type="entry name" value="P-loop containing nucleoside triphosphate hydrolases"/>
    <property type="match status" value="2"/>
</dbReference>
<dbReference type="Proteomes" id="UP000887013">
    <property type="component" value="Unassembled WGS sequence"/>
</dbReference>
<accession>A0A8X6JQ77</accession>
<feature type="region of interest" description="Disordered" evidence="8">
    <location>
        <begin position="168"/>
        <end position="199"/>
    </location>
</feature>
<comment type="similarity">
    <text evidence="6">Belongs to the DEAD box helicase family.</text>
</comment>
<evidence type="ECO:0000256" key="5">
    <source>
        <dbReference type="ARBA" id="ARBA00022884"/>
    </source>
</evidence>
<feature type="compositionally biased region" description="Basic residues" evidence="8">
    <location>
        <begin position="173"/>
        <end position="186"/>
    </location>
</feature>
<feature type="domain" description="Helicase ATP-binding" evidence="9">
    <location>
        <begin position="293"/>
        <end position="505"/>
    </location>
</feature>
<reference evidence="11" key="1">
    <citation type="submission" date="2020-08" db="EMBL/GenBank/DDBJ databases">
        <title>Multicomponent nature underlies the extraordinary mechanical properties of spider dragline silk.</title>
        <authorList>
            <person name="Kono N."/>
            <person name="Nakamura H."/>
            <person name="Mori M."/>
            <person name="Yoshida Y."/>
            <person name="Ohtoshi R."/>
            <person name="Malay A.D."/>
            <person name="Moran D.A.P."/>
            <person name="Tomita M."/>
            <person name="Numata K."/>
            <person name="Arakawa K."/>
        </authorList>
    </citation>
    <scope>NUCLEOTIDE SEQUENCE</scope>
</reference>
<dbReference type="OrthoDB" id="3370at2759"/>
<dbReference type="GO" id="GO:0003723">
    <property type="term" value="F:RNA binding"/>
    <property type="evidence" value="ECO:0007669"/>
    <property type="project" value="UniProtKB-UniRule"/>
</dbReference>
<keyword evidence="3 6" id="KW-0347">Helicase</keyword>
<comment type="caution">
    <text evidence="11">The sequence shown here is derived from an EMBL/GenBank/DDBJ whole genome shotgun (WGS) entry which is preliminary data.</text>
</comment>
<comment type="catalytic activity">
    <reaction evidence="7">
        <text>ATP + H2O = ADP + phosphate + H(+)</text>
        <dbReference type="Rhea" id="RHEA:13065"/>
        <dbReference type="ChEBI" id="CHEBI:15377"/>
        <dbReference type="ChEBI" id="CHEBI:15378"/>
        <dbReference type="ChEBI" id="CHEBI:30616"/>
        <dbReference type="ChEBI" id="CHEBI:43474"/>
        <dbReference type="ChEBI" id="CHEBI:456216"/>
        <dbReference type="EC" id="3.6.4.13"/>
    </reaction>
</comment>
<gene>
    <name evidence="11" type="primary">DDX51</name>
    <name evidence="11" type="ORF">NPIL_105731</name>
</gene>
<dbReference type="Pfam" id="PF00271">
    <property type="entry name" value="Helicase_C"/>
    <property type="match status" value="1"/>
</dbReference>
<keyword evidence="1 6" id="KW-0547">Nucleotide-binding</keyword>
<dbReference type="SMART" id="SM00487">
    <property type="entry name" value="DEXDc"/>
    <property type="match status" value="1"/>
</dbReference>
<evidence type="ECO:0000256" key="6">
    <source>
        <dbReference type="RuleBase" id="RU000492"/>
    </source>
</evidence>
<evidence type="ECO:0000256" key="3">
    <source>
        <dbReference type="ARBA" id="ARBA00022806"/>
    </source>
</evidence>
<dbReference type="InterPro" id="IPR011545">
    <property type="entry name" value="DEAD/DEAH_box_helicase_dom"/>
</dbReference>
<evidence type="ECO:0000313" key="11">
    <source>
        <dbReference type="EMBL" id="GFS29018.1"/>
    </source>
</evidence>
<dbReference type="PANTHER" id="PTHR24031">
    <property type="entry name" value="RNA HELICASE"/>
    <property type="match status" value="1"/>
</dbReference>